<protein>
    <submittedName>
        <fullName evidence="1">Uncharacterized protein</fullName>
    </submittedName>
</protein>
<sequence length="99" mass="11132">MSEKVLGIEDLLGDENEFVEEPEGLYDLVIPPGVPVSLIHEMILEFDLEPHAKTSSGSVEEGELFDMTLVVLRGDLETVRRAEKYLFDVFDERIGCFGD</sequence>
<dbReference type="AlphaFoldDB" id="A0A7G9YHY2"/>
<proteinExistence type="predicted"/>
<dbReference type="EMBL" id="MT631268">
    <property type="protein sequence ID" value="QNO47616.1"/>
    <property type="molecule type" value="Genomic_DNA"/>
</dbReference>
<organism evidence="1">
    <name type="scientific">Candidatus Methanogaster sp. ANME-2c ERB4</name>
    <dbReference type="NCBI Taxonomy" id="2759911"/>
    <lineage>
        <taxon>Archaea</taxon>
        <taxon>Methanobacteriati</taxon>
        <taxon>Methanobacteriota</taxon>
        <taxon>Stenosarchaea group</taxon>
        <taxon>Methanomicrobia</taxon>
        <taxon>Methanosarcinales</taxon>
        <taxon>ANME-2 cluster</taxon>
        <taxon>Candidatus Methanogasteraceae</taxon>
        <taxon>Candidatus Methanogaster</taxon>
    </lineage>
</organism>
<name>A0A7G9YHY2_9EURY</name>
<evidence type="ECO:0000313" key="1">
    <source>
        <dbReference type="EMBL" id="QNO47616.1"/>
    </source>
</evidence>
<reference evidence="1" key="1">
    <citation type="submission" date="2020-06" db="EMBL/GenBank/DDBJ databases">
        <title>Unique genomic features of the anaerobic methanotrophic archaea.</title>
        <authorList>
            <person name="Chadwick G.L."/>
            <person name="Skennerton C.T."/>
            <person name="Laso-Perez R."/>
            <person name="Leu A.O."/>
            <person name="Speth D.R."/>
            <person name="Yu H."/>
            <person name="Morgan-Lang C."/>
            <person name="Hatzenpichler R."/>
            <person name="Goudeau D."/>
            <person name="Malmstrom R."/>
            <person name="Brazelton W.J."/>
            <person name="Woyke T."/>
            <person name="Hallam S.J."/>
            <person name="Tyson G.W."/>
            <person name="Wegener G."/>
            <person name="Boetius A."/>
            <person name="Orphan V."/>
        </authorList>
    </citation>
    <scope>NUCLEOTIDE SEQUENCE</scope>
</reference>
<accession>A0A7G9YHY2</accession>
<gene>
    <name evidence="1" type="ORF">PGBELJNO_00014</name>
</gene>